<dbReference type="CDD" id="cd08189">
    <property type="entry name" value="Fe-ADH-like"/>
    <property type="match status" value="1"/>
</dbReference>
<dbReference type="InterPro" id="IPR018211">
    <property type="entry name" value="ADH_Fe_CS"/>
</dbReference>
<evidence type="ECO:0000259" key="4">
    <source>
        <dbReference type="Pfam" id="PF00465"/>
    </source>
</evidence>
<evidence type="ECO:0000313" key="6">
    <source>
        <dbReference type="EMBL" id="MBM6948165.1"/>
    </source>
</evidence>
<dbReference type="FunFam" id="1.20.1090.10:FF:000001">
    <property type="entry name" value="Aldehyde-alcohol dehydrogenase"/>
    <property type="match status" value="1"/>
</dbReference>
<dbReference type="SUPFAM" id="SSF56796">
    <property type="entry name" value="Dehydroquinate synthase-like"/>
    <property type="match status" value="1"/>
</dbReference>
<comment type="caution">
    <text evidence="6">The sequence shown here is derived from an EMBL/GenBank/DDBJ whole genome shotgun (WGS) entry which is preliminary data.</text>
</comment>
<dbReference type="InterPro" id="IPR056798">
    <property type="entry name" value="ADH_Fe_C"/>
</dbReference>
<dbReference type="PANTHER" id="PTHR11496:SF102">
    <property type="entry name" value="ALCOHOL DEHYDROGENASE 4"/>
    <property type="match status" value="1"/>
</dbReference>
<dbReference type="GO" id="GO:0004022">
    <property type="term" value="F:alcohol dehydrogenase (NAD+) activity"/>
    <property type="evidence" value="ECO:0007669"/>
    <property type="project" value="TreeGrafter"/>
</dbReference>
<keyword evidence="2" id="KW-0560">Oxidoreductase</keyword>
<evidence type="ECO:0000313" key="7">
    <source>
        <dbReference type="Proteomes" id="UP000705508"/>
    </source>
</evidence>
<reference evidence="6" key="1">
    <citation type="submission" date="2020-08" db="EMBL/GenBank/DDBJ databases">
        <authorList>
            <person name="Cejkova D."/>
            <person name="Kubasova T."/>
            <person name="Jahodarova E."/>
            <person name="Rychlik I."/>
        </authorList>
    </citation>
    <scope>NUCLEOTIDE SEQUENCE</scope>
    <source>
        <strain evidence="6">An582</strain>
    </source>
</reference>
<dbReference type="Pfam" id="PF25137">
    <property type="entry name" value="ADH_Fe_C"/>
    <property type="match status" value="1"/>
</dbReference>
<organism evidence="6 7">
    <name type="scientific">Mordavella massiliensis</name>
    <dbReference type="NCBI Taxonomy" id="1871024"/>
    <lineage>
        <taxon>Bacteria</taxon>
        <taxon>Bacillati</taxon>
        <taxon>Bacillota</taxon>
        <taxon>Clostridia</taxon>
        <taxon>Eubacteriales</taxon>
        <taxon>Clostridiaceae</taxon>
        <taxon>Mordavella</taxon>
    </lineage>
</organism>
<accession>A0A938X9X5</accession>
<dbReference type="GO" id="GO:0046872">
    <property type="term" value="F:metal ion binding"/>
    <property type="evidence" value="ECO:0007669"/>
    <property type="project" value="InterPro"/>
</dbReference>
<dbReference type="Gene3D" id="3.40.50.1970">
    <property type="match status" value="1"/>
</dbReference>
<dbReference type="Pfam" id="PF00465">
    <property type="entry name" value="Fe-ADH"/>
    <property type="match status" value="1"/>
</dbReference>
<dbReference type="EMBL" id="JACJKS010000006">
    <property type="protein sequence ID" value="MBM6948165.1"/>
    <property type="molecule type" value="Genomic_DNA"/>
</dbReference>
<dbReference type="Gene3D" id="1.20.1090.10">
    <property type="entry name" value="Dehydroquinate synthase-like - alpha domain"/>
    <property type="match status" value="1"/>
</dbReference>
<evidence type="ECO:0000256" key="2">
    <source>
        <dbReference type="ARBA" id="ARBA00023002"/>
    </source>
</evidence>
<protein>
    <submittedName>
        <fullName evidence="6">Iron-containing alcohol dehydrogenase</fullName>
    </submittedName>
</protein>
<keyword evidence="3" id="KW-0520">NAD</keyword>
<dbReference type="PROSITE" id="PS00913">
    <property type="entry name" value="ADH_IRON_1"/>
    <property type="match status" value="1"/>
</dbReference>
<dbReference type="PROSITE" id="PS00060">
    <property type="entry name" value="ADH_IRON_2"/>
    <property type="match status" value="1"/>
</dbReference>
<dbReference type="FunFam" id="3.40.50.1970:FF:000003">
    <property type="entry name" value="Alcohol dehydrogenase, iron-containing"/>
    <property type="match status" value="1"/>
</dbReference>
<name>A0A938X9X5_9CLOT</name>
<reference evidence="6" key="2">
    <citation type="journal article" date="2021" name="Sci. Rep.">
        <title>The distribution of antibiotic resistance genes in chicken gut microbiota commensals.</title>
        <authorList>
            <person name="Juricova H."/>
            <person name="Matiasovicova J."/>
            <person name="Kubasova T."/>
            <person name="Cejkova D."/>
            <person name="Rychlik I."/>
        </authorList>
    </citation>
    <scope>NUCLEOTIDE SEQUENCE</scope>
    <source>
        <strain evidence="6">An582</strain>
    </source>
</reference>
<feature type="domain" description="Fe-containing alcohol dehydrogenase-like C-terminal" evidence="5">
    <location>
        <begin position="205"/>
        <end position="396"/>
    </location>
</feature>
<comment type="similarity">
    <text evidence="1">Belongs to the iron-containing alcohol dehydrogenase family.</text>
</comment>
<dbReference type="AlphaFoldDB" id="A0A938X9X5"/>
<dbReference type="InterPro" id="IPR001670">
    <property type="entry name" value="ADH_Fe/GldA"/>
</dbReference>
<proteinExistence type="inferred from homology"/>
<dbReference type="PANTHER" id="PTHR11496">
    <property type="entry name" value="ALCOHOL DEHYDROGENASE"/>
    <property type="match status" value="1"/>
</dbReference>
<evidence type="ECO:0000256" key="1">
    <source>
        <dbReference type="ARBA" id="ARBA00007358"/>
    </source>
</evidence>
<feature type="domain" description="Alcohol dehydrogenase iron-type/glycerol dehydrogenase GldA" evidence="4">
    <location>
        <begin position="27"/>
        <end position="194"/>
    </location>
</feature>
<dbReference type="Proteomes" id="UP000705508">
    <property type="component" value="Unassembled WGS sequence"/>
</dbReference>
<evidence type="ECO:0000259" key="5">
    <source>
        <dbReference type="Pfam" id="PF25137"/>
    </source>
</evidence>
<dbReference type="RefSeq" id="WP_204906192.1">
    <property type="nucleotide sequence ID" value="NZ_JACJKS010000006.1"/>
</dbReference>
<dbReference type="InterPro" id="IPR039697">
    <property type="entry name" value="Alcohol_dehydrogenase_Fe"/>
</dbReference>
<evidence type="ECO:0000256" key="3">
    <source>
        <dbReference type="ARBA" id="ARBA00023027"/>
    </source>
</evidence>
<sequence length="400" mass="44192">MYILWCRLFQKVMKLAMDLVPFWRKPKMITGRDSLRKLPDMLKHKGIKNVMLVTDPGIAALGLHEQLLAWIREGGIECVVYDKTTANPTIANVEEALELYREHGCHALIAFGGGSPMDCAKGVGARVARPHKKISAMRGELKILKPIPLLIAVPTTAGTGSETTLAAVLTDERTHEKYALNDFVLIPKYAVLDPVLTRGLPPHITAATGMDALTHAVEAYIGKSNTAQTIEDSVAAVRLIFKNLERAYRDGSDMEARENMQKASFLAGAAFTRAYVGYVHAIAHSLGGEYGIPHGLANAVILPYVLEAYGSAVYMSLAELADLVKIGQDLESDQEKANAFIAEIRAMNRRMGIPEKLEGIREDDIDMLAKRAAREANPLYPVPKIMRRDQLKEIYYRIRA</sequence>
<gene>
    <name evidence="6" type="ORF">H6A20_05775</name>
</gene>